<dbReference type="GO" id="GO:0020037">
    <property type="term" value="F:heme binding"/>
    <property type="evidence" value="ECO:0007669"/>
    <property type="project" value="InterPro"/>
</dbReference>
<dbReference type="InterPro" id="IPR018028">
    <property type="entry name" value="Catalase"/>
</dbReference>
<dbReference type="EMBL" id="UAWL01000006">
    <property type="protein sequence ID" value="SQB98379.1"/>
    <property type="molecule type" value="Genomic_DNA"/>
</dbReference>
<dbReference type="GO" id="GO:0042744">
    <property type="term" value="P:hydrogen peroxide catabolic process"/>
    <property type="evidence" value="ECO:0007669"/>
    <property type="project" value="TreeGrafter"/>
</dbReference>
<dbReference type="SUPFAM" id="SSF56634">
    <property type="entry name" value="Heme-dependent catalase-like"/>
    <property type="match status" value="1"/>
</dbReference>
<dbReference type="GO" id="GO:0004096">
    <property type="term" value="F:catalase activity"/>
    <property type="evidence" value="ECO:0007669"/>
    <property type="project" value="UniProtKB-EC"/>
</dbReference>
<dbReference type="EC" id="1.11.1.6" evidence="9"/>
<evidence type="ECO:0000256" key="5">
    <source>
        <dbReference type="ARBA" id="ARBA00023002"/>
    </source>
</evidence>
<dbReference type="Proteomes" id="UP000250166">
    <property type="component" value="Unassembled WGS sequence"/>
</dbReference>
<dbReference type="AlphaFoldDB" id="A0A2X3DFZ3"/>
<dbReference type="InterPro" id="IPR010582">
    <property type="entry name" value="Catalase_immune_responsive"/>
</dbReference>
<keyword evidence="7" id="KW-0472">Membrane</keyword>
<feature type="domain" description="Catalase immune-responsive" evidence="8">
    <location>
        <begin position="102"/>
        <end position="164"/>
    </location>
</feature>
<evidence type="ECO:0000256" key="4">
    <source>
        <dbReference type="ARBA" id="ARBA00022723"/>
    </source>
</evidence>
<dbReference type="GO" id="GO:0005737">
    <property type="term" value="C:cytoplasm"/>
    <property type="evidence" value="ECO:0007669"/>
    <property type="project" value="TreeGrafter"/>
</dbReference>
<evidence type="ECO:0000256" key="7">
    <source>
        <dbReference type="SAM" id="Phobius"/>
    </source>
</evidence>
<dbReference type="PANTHER" id="PTHR11465:SF9">
    <property type="entry name" value="CATALASE"/>
    <property type="match status" value="1"/>
</dbReference>
<keyword evidence="4" id="KW-0479">Metal-binding</keyword>
<evidence type="ECO:0000259" key="8">
    <source>
        <dbReference type="Pfam" id="PF06628"/>
    </source>
</evidence>
<dbReference type="PANTHER" id="PTHR11465">
    <property type="entry name" value="CATALASE"/>
    <property type="match status" value="1"/>
</dbReference>
<protein>
    <submittedName>
        <fullName evidence="9">Catalase</fullName>
        <ecNumber evidence="9">1.11.1.6</ecNumber>
    </submittedName>
</protein>
<keyword evidence="3" id="KW-0349">Heme</keyword>
<evidence type="ECO:0000313" key="9">
    <source>
        <dbReference type="EMBL" id="SQB98379.1"/>
    </source>
</evidence>
<comment type="similarity">
    <text evidence="1">Belongs to the catalase family.</text>
</comment>
<keyword evidence="7" id="KW-0812">Transmembrane</keyword>
<dbReference type="Pfam" id="PF06628">
    <property type="entry name" value="Catalase-rel"/>
    <property type="match status" value="1"/>
</dbReference>
<sequence length="165" mass="19109">MDSLVVLYAPFRMASYLLLAIILSLFCRIYQSASMMIALSRVLKSFAFCRDGYMTNGSYGSIRNYEPSVLDGYKDNWSLKEPILDPLNFESESKLGQWDYREDDDDYYTQAGDLYRLMSSDEKERLCQTIADTMKGINEKIIKLQLEHFNKADANYGKRIAELLK</sequence>
<evidence type="ECO:0000256" key="1">
    <source>
        <dbReference type="ARBA" id="ARBA00005329"/>
    </source>
</evidence>
<dbReference type="GO" id="GO:0042542">
    <property type="term" value="P:response to hydrogen peroxide"/>
    <property type="evidence" value="ECO:0007669"/>
    <property type="project" value="TreeGrafter"/>
</dbReference>
<accession>A0A2X3DFZ3</accession>
<evidence type="ECO:0000313" key="10">
    <source>
        <dbReference type="Proteomes" id="UP000250166"/>
    </source>
</evidence>
<keyword evidence="2 9" id="KW-0575">Peroxidase</keyword>
<evidence type="ECO:0000256" key="2">
    <source>
        <dbReference type="ARBA" id="ARBA00022559"/>
    </source>
</evidence>
<keyword evidence="7" id="KW-1133">Transmembrane helix</keyword>
<reference evidence="9 10" key="1">
    <citation type="submission" date="2018-06" db="EMBL/GenBank/DDBJ databases">
        <authorList>
            <consortium name="Pathogen Informatics"/>
            <person name="Doyle S."/>
        </authorList>
    </citation>
    <scope>NUCLEOTIDE SEQUENCE [LARGE SCALE GENOMIC DNA]</scope>
    <source>
        <strain evidence="9 10">NCTC13102</strain>
    </source>
</reference>
<dbReference type="Gene3D" id="2.40.180.10">
    <property type="entry name" value="Catalase core domain"/>
    <property type="match status" value="1"/>
</dbReference>
<keyword evidence="6" id="KW-0408">Iron</keyword>
<evidence type="ECO:0000256" key="6">
    <source>
        <dbReference type="ARBA" id="ARBA00023004"/>
    </source>
</evidence>
<evidence type="ECO:0000256" key="3">
    <source>
        <dbReference type="ARBA" id="ARBA00022617"/>
    </source>
</evidence>
<feature type="transmembrane region" description="Helical" evidence="7">
    <location>
        <begin position="6"/>
        <end position="27"/>
    </location>
</feature>
<gene>
    <name evidence="9" type="primary">katA_2</name>
    <name evidence="9" type="ORF">NCTC13102_00836</name>
</gene>
<organism evidence="9 10">
    <name type="scientific">Helicobacter fennelliae</name>
    <dbReference type="NCBI Taxonomy" id="215"/>
    <lineage>
        <taxon>Bacteria</taxon>
        <taxon>Pseudomonadati</taxon>
        <taxon>Campylobacterota</taxon>
        <taxon>Epsilonproteobacteria</taxon>
        <taxon>Campylobacterales</taxon>
        <taxon>Helicobacteraceae</taxon>
        <taxon>Helicobacter</taxon>
    </lineage>
</organism>
<keyword evidence="5 9" id="KW-0560">Oxidoreductase</keyword>
<proteinExistence type="inferred from homology"/>
<dbReference type="GO" id="GO:0046872">
    <property type="term" value="F:metal ion binding"/>
    <property type="evidence" value="ECO:0007669"/>
    <property type="project" value="UniProtKB-KW"/>
</dbReference>
<dbReference type="InterPro" id="IPR020835">
    <property type="entry name" value="Catalase_sf"/>
</dbReference>
<name>A0A2X3DFZ3_9HELI</name>